<sequence length="91" mass="10816">MNYFYFYLWLDYKSQQKLHKSSNCVLLNNFVSIKSVRNKFILYTKLNFEEEYAELDVLKKSVMKVSGMAKPQPLKDLVAFLLRKETTFSTT</sequence>
<evidence type="ECO:0000313" key="1">
    <source>
        <dbReference type="EMBL" id="CAI6352053.1"/>
    </source>
</evidence>
<dbReference type="Proteomes" id="UP001160148">
    <property type="component" value="Unassembled WGS sequence"/>
</dbReference>
<dbReference type="AlphaFoldDB" id="A0AAV0W8B3"/>
<protein>
    <submittedName>
        <fullName evidence="1">Uncharacterized protein</fullName>
    </submittedName>
</protein>
<accession>A0AAV0W8B3</accession>
<dbReference type="EMBL" id="CARXXK010000001">
    <property type="protein sequence ID" value="CAI6352053.1"/>
    <property type="molecule type" value="Genomic_DNA"/>
</dbReference>
<name>A0AAV0W8B3_9HEMI</name>
<gene>
    <name evidence="1" type="ORF">MEUPH1_LOCUS8345</name>
</gene>
<proteinExistence type="predicted"/>
<organism evidence="1 2">
    <name type="scientific">Macrosiphum euphorbiae</name>
    <name type="common">potato aphid</name>
    <dbReference type="NCBI Taxonomy" id="13131"/>
    <lineage>
        <taxon>Eukaryota</taxon>
        <taxon>Metazoa</taxon>
        <taxon>Ecdysozoa</taxon>
        <taxon>Arthropoda</taxon>
        <taxon>Hexapoda</taxon>
        <taxon>Insecta</taxon>
        <taxon>Pterygota</taxon>
        <taxon>Neoptera</taxon>
        <taxon>Paraneoptera</taxon>
        <taxon>Hemiptera</taxon>
        <taxon>Sternorrhyncha</taxon>
        <taxon>Aphidomorpha</taxon>
        <taxon>Aphidoidea</taxon>
        <taxon>Aphididae</taxon>
        <taxon>Macrosiphini</taxon>
        <taxon>Macrosiphum</taxon>
    </lineage>
</organism>
<comment type="caution">
    <text evidence="1">The sequence shown here is derived from an EMBL/GenBank/DDBJ whole genome shotgun (WGS) entry which is preliminary data.</text>
</comment>
<evidence type="ECO:0000313" key="2">
    <source>
        <dbReference type="Proteomes" id="UP001160148"/>
    </source>
</evidence>
<keyword evidence="2" id="KW-1185">Reference proteome</keyword>
<reference evidence="1 2" key="1">
    <citation type="submission" date="2023-01" db="EMBL/GenBank/DDBJ databases">
        <authorList>
            <person name="Whitehead M."/>
        </authorList>
    </citation>
    <scope>NUCLEOTIDE SEQUENCE [LARGE SCALE GENOMIC DNA]</scope>
</reference>